<evidence type="ECO:0000256" key="3">
    <source>
        <dbReference type="SAM" id="Phobius"/>
    </source>
</evidence>
<feature type="transmembrane region" description="Helical" evidence="3">
    <location>
        <begin position="327"/>
        <end position="347"/>
    </location>
</feature>
<gene>
    <name evidence="4" type="ORF">PV10_03989</name>
</gene>
<dbReference type="Pfam" id="PF06772">
    <property type="entry name" value="LtrA"/>
    <property type="match status" value="1"/>
</dbReference>
<keyword evidence="5" id="KW-1185">Reference proteome</keyword>
<dbReference type="HOGENOM" id="CLU_022899_1_0_1"/>
<feature type="transmembrane region" description="Helical" evidence="3">
    <location>
        <begin position="273"/>
        <end position="291"/>
    </location>
</feature>
<dbReference type="Proteomes" id="UP000054302">
    <property type="component" value="Unassembled WGS sequence"/>
</dbReference>
<dbReference type="AlphaFoldDB" id="A0A0D1ZDD8"/>
<evidence type="ECO:0000313" key="5">
    <source>
        <dbReference type="Proteomes" id="UP000054302"/>
    </source>
</evidence>
<keyword evidence="3" id="KW-0812">Transmembrane</keyword>
<keyword evidence="3" id="KW-0472">Membrane</keyword>
<reference evidence="4 5" key="1">
    <citation type="submission" date="2015-01" db="EMBL/GenBank/DDBJ databases">
        <title>The Genome Sequence of Exophiala mesophila CBS40295.</title>
        <authorList>
            <consortium name="The Broad Institute Genomics Platform"/>
            <person name="Cuomo C."/>
            <person name="de Hoog S."/>
            <person name="Gorbushina A."/>
            <person name="Stielow B."/>
            <person name="Teixiera M."/>
            <person name="Abouelleil A."/>
            <person name="Chapman S.B."/>
            <person name="Priest M."/>
            <person name="Young S.K."/>
            <person name="Wortman J."/>
            <person name="Nusbaum C."/>
            <person name="Birren B."/>
        </authorList>
    </citation>
    <scope>NUCLEOTIDE SEQUENCE [LARGE SCALE GENOMIC DNA]</scope>
    <source>
        <strain evidence="4 5">CBS 40295</strain>
    </source>
</reference>
<evidence type="ECO:0000313" key="4">
    <source>
        <dbReference type="EMBL" id="KIV92717.1"/>
    </source>
</evidence>
<evidence type="ECO:0000256" key="2">
    <source>
        <dbReference type="SAM" id="MobiDB-lite"/>
    </source>
</evidence>
<feature type="transmembrane region" description="Helical" evidence="3">
    <location>
        <begin position="234"/>
        <end position="252"/>
    </location>
</feature>
<dbReference type="VEuPathDB" id="FungiDB:PV10_03989"/>
<feature type="transmembrane region" description="Helical" evidence="3">
    <location>
        <begin position="297"/>
        <end position="320"/>
    </location>
</feature>
<proteinExistence type="predicted"/>
<feature type="region of interest" description="Disordered" evidence="2">
    <location>
        <begin position="663"/>
        <end position="682"/>
    </location>
</feature>
<keyword evidence="3" id="KW-1133">Transmembrane helix</keyword>
<feature type="transmembrane region" description="Helical" evidence="3">
    <location>
        <begin position="585"/>
        <end position="604"/>
    </location>
</feature>
<organism evidence="4 5">
    <name type="scientific">Exophiala mesophila</name>
    <name type="common">Black yeast-like fungus</name>
    <dbReference type="NCBI Taxonomy" id="212818"/>
    <lineage>
        <taxon>Eukaryota</taxon>
        <taxon>Fungi</taxon>
        <taxon>Dikarya</taxon>
        <taxon>Ascomycota</taxon>
        <taxon>Pezizomycotina</taxon>
        <taxon>Eurotiomycetes</taxon>
        <taxon>Chaetothyriomycetidae</taxon>
        <taxon>Chaetothyriales</taxon>
        <taxon>Herpotrichiellaceae</taxon>
        <taxon>Exophiala</taxon>
    </lineage>
</organism>
<feature type="coiled-coil region" evidence="1">
    <location>
        <begin position="85"/>
        <end position="133"/>
    </location>
</feature>
<dbReference type="OMA" id="RQYFHKG"/>
<protein>
    <submittedName>
        <fullName evidence="4">Uncharacterized protein</fullName>
    </submittedName>
</protein>
<dbReference type="OrthoDB" id="191995at2759"/>
<dbReference type="InterPro" id="IPR010640">
    <property type="entry name" value="Low_temperature_requirement_A"/>
</dbReference>
<feature type="transmembrane region" description="Helical" evidence="3">
    <location>
        <begin position="433"/>
        <end position="452"/>
    </location>
</feature>
<sequence length="682" mass="77465">MTSSPETDPKATSGTTTPSSHQHAHHHFHHPHVRRLTQFVHPHNGKTVHVCHSPEHAEEKKRELLEQEKGLTEFDIVLQGSPDHVEAVKQLHMHHEKRRDDLKERHGDIYSDIENVKSELDSLSAELHHLTTHAVSLDASFDRYGYSAHLRTKDEDSEVSSLHSDHPSASEKHADRSLEALKFIRRPVVRQYFHKGLLWRSSKAGEVASFELFVDLVYVGVIDIVGETAVEHPGGLALLQFVIVFSIAWKIWSDLTMVINHFEIDDIAHRLVVVFYLVCLFGFTTNIAYAFESTYTSLIAFYITNRMFGGIWYLLVAIALPNIRGPMIGMSIQIFLSVAIWIASIHVEWPNQLAPIFIALILDLFGGIFLVYLFRQVTTKVHFKSIARWFDFMPAINIEHRVDRSNAFTSLVFGYSILTILFQSSASFGINSFFGKGALGLIQAFTFNWIYFEIDNSNIHVHAIRRHWFSSSVWVSAHLPFIMGYILAASTLSQLVLAHDTADADEHDLGHHYEERSVGEIPVALRWFYCGGLGTALICMSIISFTHIHKRLARSRLRKRPRLVIRLGVAVIIICLPIARSLTSLELIAITTCLVAFVLMLDLFGNSCQGDRFWTGGWCDGEKKKCNYTANIKLGRRRRKELEKALIQGQKLSIADLMKRHSSMSSLESAPSRDEEWQGGHY</sequence>
<feature type="transmembrane region" description="Helical" evidence="3">
    <location>
        <begin position="407"/>
        <end position="427"/>
    </location>
</feature>
<dbReference type="STRING" id="212818.A0A0D1ZDD8"/>
<evidence type="ECO:0000256" key="1">
    <source>
        <dbReference type="SAM" id="Coils"/>
    </source>
</evidence>
<dbReference type="RefSeq" id="XP_016224291.1">
    <property type="nucleotide sequence ID" value="XM_016368503.1"/>
</dbReference>
<feature type="transmembrane region" description="Helical" evidence="3">
    <location>
        <begin position="524"/>
        <end position="543"/>
    </location>
</feature>
<feature type="transmembrane region" description="Helical" evidence="3">
    <location>
        <begin position="473"/>
        <end position="497"/>
    </location>
</feature>
<feature type="compositionally biased region" description="Basic and acidic residues" evidence="2">
    <location>
        <begin position="671"/>
        <end position="682"/>
    </location>
</feature>
<name>A0A0D1ZDD8_EXOME</name>
<feature type="transmembrane region" description="Helical" evidence="3">
    <location>
        <begin position="353"/>
        <end position="374"/>
    </location>
</feature>
<dbReference type="GeneID" id="27321834"/>
<feature type="compositionally biased region" description="Polar residues" evidence="2">
    <location>
        <begin position="1"/>
        <end position="20"/>
    </location>
</feature>
<keyword evidence="1" id="KW-0175">Coiled coil</keyword>
<feature type="region of interest" description="Disordered" evidence="2">
    <location>
        <begin position="1"/>
        <end position="30"/>
    </location>
</feature>
<dbReference type="PANTHER" id="PTHR36840">
    <property type="entry name" value="BLL5714 PROTEIN"/>
    <property type="match status" value="1"/>
</dbReference>
<dbReference type="PANTHER" id="PTHR36840:SF1">
    <property type="entry name" value="BLL5714 PROTEIN"/>
    <property type="match status" value="1"/>
</dbReference>
<feature type="transmembrane region" description="Helical" evidence="3">
    <location>
        <begin position="563"/>
        <end position="579"/>
    </location>
</feature>
<accession>A0A0D1ZDD8</accession>
<dbReference type="EMBL" id="KN847522">
    <property type="protein sequence ID" value="KIV92717.1"/>
    <property type="molecule type" value="Genomic_DNA"/>
</dbReference>